<dbReference type="EMBL" id="BARS01026670">
    <property type="protein sequence ID" value="GAG03222.1"/>
    <property type="molecule type" value="Genomic_DNA"/>
</dbReference>
<feature type="non-terminal residue" evidence="9">
    <location>
        <position position="1"/>
    </location>
</feature>
<dbReference type="GO" id="GO:0046872">
    <property type="term" value="F:metal ion binding"/>
    <property type="evidence" value="ECO:0007669"/>
    <property type="project" value="UniProtKB-KW"/>
</dbReference>
<protein>
    <recommendedName>
        <fullName evidence="8">Peptidase M48 domain-containing protein</fullName>
    </recommendedName>
</protein>
<organism evidence="9">
    <name type="scientific">marine sediment metagenome</name>
    <dbReference type="NCBI Taxonomy" id="412755"/>
    <lineage>
        <taxon>unclassified sequences</taxon>
        <taxon>metagenomes</taxon>
        <taxon>ecological metagenomes</taxon>
    </lineage>
</organism>
<keyword evidence="2" id="KW-0645">Protease</keyword>
<accession>X0UVI6</accession>
<dbReference type="InterPro" id="IPR001915">
    <property type="entry name" value="Peptidase_M48"/>
</dbReference>
<evidence type="ECO:0000256" key="5">
    <source>
        <dbReference type="ARBA" id="ARBA00022833"/>
    </source>
</evidence>
<keyword evidence="7" id="KW-0472">Membrane</keyword>
<name>X0UVI6_9ZZZZ</name>
<keyword evidence="3" id="KW-0479">Metal-binding</keyword>
<evidence type="ECO:0000256" key="2">
    <source>
        <dbReference type="ARBA" id="ARBA00022670"/>
    </source>
</evidence>
<evidence type="ECO:0000256" key="7">
    <source>
        <dbReference type="SAM" id="Phobius"/>
    </source>
</evidence>
<dbReference type="GO" id="GO:0004222">
    <property type="term" value="F:metalloendopeptidase activity"/>
    <property type="evidence" value="ECO:0007669"/>
    <property type="project" value="InterPro"/>
</dbReference>
<proteinExistence type="predicted"/>
<dbReference type="PANTHER" id="PTHR10120">
    <property type="entry name" value="CAAX PRENYL PROTEASE 1"/>
    <property type="match status" value="1"/>
</dbReference>
<keyword evidence="7" id="KW-0812">Transmembrane</keyword>
<dbReference type="Pfam" id="PF01435">
    <property type="entry name" value="Peptidase_M48"/>
    <property type="match status" value="1"/>
</dbReference>
<comment type="caution">
    <text evidence="9">The sequence shown here is derived from an EMBL/GenBank/DDBJ whole genome shotgun (WGS) entry which is preliminary data.</text>
</comment>
<dbReference type="GO" id="GO:0006508">
    <property type="term" value="P:proteolysis"/>
    <property type="evidence" value="ECO:0007669"/>
    <property type="project" value="UniProtKB-KW"/>
</dbReference>
<keyword evidence="4" id="KW-0378">Hydrolase</keyword>
<keyword evidence="7" id="KW-1133">Transmembrane helix</keyword>
<reference evidence="9" key="1">
    <citation type="journal article" date="2014" name="Front. Microbiol.">
        <title>High frequency of phylogenetically diverse reductive dehalogenase-homologous genes in deep subseafloor sedimentary metagenomes.</title>
        <authorList>
            <person name="Kawai M."/>
            <person name="Futagami T."/>
            <person name="Toyoda A."/>
            <person name="Takaki Y."/>
            <person name="Nishi S."/>
            <person name="Hori S."/>
            <person name="Arai W."/>
            <person name="Tsubouchi T."/>
            <person name="Morono Y."/>
            <person name="Uchiyama I."/>
            <person name="Ito T."/>
            <person name="Fujiyama A."/>
            <person name="Inagaki F."/>
            <person name="Takami H."/>
        </authorList>
    </citation>
    <scope>NUCLEOTIDE SEQUENCE</scope>
    <source>
        <strain evidence="9">Expedition CK06-06</strain>
    </source>
</reference>
<comment type="cofactor">
    <cofactor evidence="1">
        <name>Zn(2+)</name>
        <dbReference type="ChEBI" id="CHEBI:29105"/>
    </cofactor>
</comment>
<evidence type="ECO:0000313" key="9">
    <source>
        <dbReference type="EMBL" id="GAG03222.1"/>
    </source>
</evidence>
<evidence type="ECO:0000256" key="4">
    <source>
        <dbReference type="ARBA" id="ARBA00022801"/>
    </source>
</evidence>
<feature type="transmembrane region" description="Helical" evidence="7">
    <location>
        <begin position="117"/>
        <end position="138"/>
    </location>
</feature>
<evidence type="ECO:0000259" key="8">
    <source>
        <dbReference type="Pfam" id="PF01435"/>
    </source>
</evidence>
<dbReference type="AlphaFoldDB" id="X0UVI6"/>
<evidence type="ECO:0000256" key="1">
    <source>
        <dbReference type="ARBA" id="ARBA00001947"/>
    </source>
</evidence>
<keyword evidence="5" id="KW-0862">Zinc</keyword>
<evidence type="ECO:0000256" key="6">
    <source>
        <dbReference type="ARBA" id="ARBA00023049"/>
    </source>
</evidence>
<feature type="domain" description="Peptidase M48" evidence="8">
    <location>
        <begin position="4"/>
        <end position="201"/>
    </location>
</feature>
<gene>
    <name evidence="9" type="ORF">S01H1_42009</name>
</gene>
<sequence>CNPLDNNVLKERLLKLCKNCGVGIKKVFEIQLSKETRKANAAVAGLGKTKRILLGDTLLENYADDEIEAIFAHELGHICLHHIWKILAFGAVISLASFYLTYLLFKISLNFFGFSHISDIAAFPLLALILMLIGLLFIPTQNGFMRYLEKQADIFALSHIPNKDNFVSAITKLGSQNLSDPSPSRFVKILFHTHPSISERVFYASENNEKDP</sequence>
<evidence type="ECO:0000256" key="3">
    <source>
        <dbReference type="ARBA" id="ARBA00022723"/>
    </source>
</evidence>
<keyword evidence="6" id="KW-0482">Metalloprotease</keyword>
<feature type="transmembrane region" description="Helical" evidence="7">
    <location>
        <begin position="86"/>
        <end position="105"/>
    </location>
</feature>
<dbReference type="Gene3D" id="3.30.2010.10">
    <property type="entry name" value="Metalloproteases ('zincins'), catalytic domain"/>
    <property type="match status" value="1"/>
</dbReference>